<organism evidence="2 3">
    <name type="scientific">Reticulomyxa filosa</name>
    <dbReference type="NCBI Taxonomy" id="46433"/>
    <lineage>
        <taxon>Eukaryota</taxon>
        <taxon>Sar</taxon>
        <taxon>Rhizaria</taxon>
        <taxon>Retaria</taxon>
        <taxon>Foraminifera</taxon>
        <taxon>Monothalamids</taxon>
        <taxon>Reticulomyxidae</taxon>
        <taxon>Reticulomyxa</taxon>
    </lineage>
</organism>
<name>X6L8L5_RETFI</name>
<feature type="compositionally biased region" description="Basic residues" evidence="1">
    <location>
        <begin position="105"/>
        <end position="116"/>
    </location>
</feature>
<evidence type="ECO:0000313" key="3">
    <source>
        <dbReference type="Proteomes" id="UP000023152"/>
    </source>
</evidence>
<keyword evidence="3" id="KW-1185">Reference proteome</keyword>
<accession>X6L8L5</accession>
<dbReference type="InterPro" id="IPR036875">
    <property type="entry name" value="Znf_CCHC_sf"/>
</dbReference>
<sequence length="156" mass="18131">ILKDNDIKIGYSMVKVEPFDKGKSRQKSHFKQCKKCYRLNHIVRECPKKSKVCKEKLGIKLTRKEGAFLKKKAFQHIPIKLNVQRQPKNYSYTDAAKGQELNGNKSKRANRKKSKRNNNDQRLQNKKSNDNEISSLKRELAGLSQHSSNYNSHCNN</sequence>
<comment type="caution">
    <text evidence="2">The sequence shown here is derived from an EMBL/GenBank/DDBJ whole genome shotgun (WGS) entry which is preliminary data.</text>
</comment>
<dbReference type="Proteomes" id="UP000023152">
    <property type="component" value="Unassembled WGS sequence"/>
</dbReference>
<feature type="non-terminal residue" evidence="2">
    <location>
        <position position="1"/>
    </location>
</feature>
<evidence type="ECO:0000313" key="2">
    <source>
        <dbReference type="EMBL" id="ETN98347.1"/>
    </source>
</evidence>
<dbReference type="SUPFAM" id="SSF57756">
    <property type="entry name" value="Retrovirus zinc finger-like domains"/>
    <property type="match status" value="1"/>
</dbReference>
<dbReference type="GO" id="GO:0008270">
    <property type="term" value="F:zinc ion binding"/>
    <property type="evidence" value="ECO:0007669"/>
    <property type="project" value="InterPro"/>
</dbReference>
<evidence type="ECO:0000256" key="1">
    <source>
        <dbReference type="SAM" id="MobiDB-lite"/>
    </source>
</evidence>
<dbReference type="EMBL" id="ASPP01046937">
    <property type="protein sequence ID" value="ETN98347.1"/>
    <property type="molecule type" value="Genomic_DNA"/>
</dbReference>
<gene>
    <name evidence="2" type="ORF">RFI_39163</name>
</gene>
<proteinExistence type="predicted"/>
<feature type="region of interest" description="Disordered" evidence="1">
    <location>
        <begin position="90"/>
        <end position="132"/>
    </location>
</feature>
<protein>
    <recommendedName>
        <fullName evidence="4">CCHC-type domain-containing protein</fullName>
    </recommendedName>
</protein>
<dbReference type="GO" id="GO:0003676">
    <property type="term" value="F:nucleic acid binding"/>
    <property type="evidence" value="ECO:0007669"/>
    <property type="project" value="InterPro"/>
</dbReference>
<reference evidence="2 3" key="1">
    <citation type="journal article" date="2013" name="Curr. Biol.">
        <title>The Genome of the Foraminiferan Reticulomyxa filosa.</title>
        <authorList>
            <person name="Glockner G."/>
            <person name="Hulsmann N."/>
            <person name="Schleicher M."/>
            <person name="Noegel A.A."/>
            <person name="Eichinger L."/>
            <person name="Gallinger C."/>
            <person name="Pawlowski J."/>
            <person name="Sierra R."/>
            <person name="Euteneuer U."/>
            <person name="Pillet L."/>
            <person name="Moustafa A."/>
            <person name="Platzer M."/>
            <person name="Groth M."/>
            <person name="Szafranski K."/>
            <person name="Schliwa M."/>
        </authorList>
    </citation>
    <scope>NUCLEOTIDE SEQUENCE [LARGE SCALE GENOMIC DNA]</scope>
</reference>
<evidence type="ECO:0008006" key="4">
    <source>
        <dbReference type="Google" id="ProtNLM"/>
    </source>
</evidence>
<dbReference type="AlphaFoldDB" id="X6L8L5"/>